<dbReference type="RefSeq" id="WP_024362568.1">
    <property type="nucleotide sequence ID" value="NZ_BJNS01000004.1"/>
</dbReference>
<evidence type="ECO:0000313" key="6">
    <source>
        <dbReference type="EMBL" id="SUV15781.1"/>
    </source>
</evidence>
<dbReference type="PROSITE" id="PS51118">
    <property type="entry name" value="HTH_HXLR"/>
    <property type="match status" value="1"/>
</dbReference>
<dbReference type="InterPro" id="IPR036388">
    <property type="entry name" value="WH-like_DNA-bd_sf"/>
</dbReference>
<evidence type="ECO:0000256" key="1">
    <source>
        <dbReference type="ARBA" id="ARBA00023015"/>
    </source>
</evidence>
<dbReference type="Proteomes" id="UP000255295">
    <property type="component" value="Unassembled WGS sequence"/>
</dbReference>
<keyword evidence="1" id="KW-0805">Transcription regulation</keyword>
<dbReference type="CDD" id="cd00090">
    <property type="entry name" value="HTH_ARSR"/>
    <property type="match status" value="1"/>
</dbReference>
<dbReference type="EMBL" id="CP019980">
    <property type="protein sequence ID" value="AVK98259.1"/>
    <property type="molecule type" value="Genomic_DNA"/>
</dbReference>
<reference evidence="6 8" key="2">
    <citation type="submission" date="2018-06" db="EMBL/GenBank/DDBJ databases">
        <authorList>
            <consortium name="Pathogen Informatics"/>
            <person name="Doyle S."/>
        </authorList>
    </citation>
    <scope>NUCLEOTIDE SEQUENCE [LARGE SCALE GENOMIC DNA]</scope>
    <source>
        <strain evidence="6 8">NCTC10338</strain>
    </source>
</reference>
<dbReference type="GO" id="GO:0003677">
    <property type="term" value="F:DNA binding"/>
    <property type="evidence" value="ECO:0007669"/>
    <property type="project" value="UniProtKB-KW"/>
</dbReference>
<dbReference type="PANTHER" id="PTHR33204:SF18">
    <property type="entry name" value="TRANSCRIPTIONAL REGULATORY PROTEIN"/>
    <property type="match status" value="1"/>
</dbReference>
<feature type="domain" description="HTH hxlR-type" evidence="4">
    <location>
        <begin position="9"/>
        <end position="107"/>
    </location>
</feature>
<dbReference type="GeneID" id="48278320"/>
<dbReference type="EMBL" id="UFSZ01000001">
    <property type="protein sequence ID" value="SUV15781.1"/>
    <property type="molecule type" value="Genomic_DNA"/>
</dbReference>
<gene>
    <name evidence="6" type="primary">yybR_1</name>
    <name evidence="5" type="ORF">LS41612_19105</name>
    <name evidence="6" type="ORF">NCTC10338_00852</name>
</gene>
<dbReference type="PANTHER" id="PTHR33204">
    <property type="entry name" value="TRANSCRIPTIONAL REGULATOR, MARR FAMILY"/>
    <property type="match status" value="1"/>
</dbReference>
<name>A0A2S0K4M5_LYSSH</name>
<evidence type="ECO:0000256" key="2">
    <source>
        <dbReference type="ARBA" id="ARBA00023125"/>
    </source>
</evidence>
<accession>A0A2S0K4M5</accession>
<evidence type="ECO:0000313" key="7">
    <source>
        <dbReference type="Proteomes" id="UP000238825"/>
    </source>
</evidence>
<protein>
    <submittedName>
        <fullName evidence="5 6">Transcriptional regulator</fullName>
    </submittedName>
</protein>
<keyword evidence="3" id="KW-0804">Transcription</keyword>
<dbReference type="InterPro" id="IPR011991">
    <property type="entry name" value="ArsR-like_HTH"/>
</dbReference>
<proteinExistence type="predicted"/>
<dbReference type="Gene3D" id="1.10.10.10">
    <property type="entry name" value="Winged helix-like DNA-binding domain superfamily/Winged helix DNA-binding domain"/>
    <property type="match status" value="1"/>
</dbReference>
<dbReference type="InterPro" id="IPR036390">
    <property type="entry name" value="WH_DNA-bd_sf"/>
</dbReference>
<sequence length="146" mass="16254">MKTRYDLPCNIAQTLNIIGDRWTLLILHELLIGQTNFNDIKLNLPGLSANLLSARLKSLEEAGLVASTLYSAHPPRYAYSLTESGKALESVFNAMILWGSEHLDPCYKEIVDAQSGERVEIGYYSKTTGKRIDTIQIRAIQNGANQ</sequence>
<dbReference type="SUPFAM" id="SSF46785">
    <property type="entry name" value="Winged helix' DNA-binding domain"/>
    <property type="match status" value="1"/>
</dbReference>
<evidence type="ECO:0000256" key="3">
    <source>
        <dbReference type="ARBA" id="ARBA00023163"/>
    </source>
</evidence>
<keyword evidence="2" id="KW-0238">DNA-binding</keyword>
<dbReference type="AlphaFoldDB" id="A0A2S0K4M5"/>
<dbReference type="Proteomes" id="UP000238825">
    <property type="component" value="Chromosome"/>
</dbReference>
<reference evidence="5 7" key="1">
    <citation type="submission" date="2017-03" db="EMBL/GenBank/DDBJ databases">
        <title>The whole genome sequencing and assembly of Lysinibacillus sphaericus DSM 28T strain.</title>
        <authorList>
            <person name="Lee Y.-J."/>
            <person name="Yi H."/>
            <person name="Bahn Y.-S."/>
            <person name="Kim J.F."/>
            <person name="Lee D.-W."/>
        </authorList>
    </citation>
    <scope>NUCLEOTIDE SEQUENCE [LARGE SCALE GENOMIC DNA]</scope>
    <source>
        <strain evidence="5 7">DSM 28</strain>
    </source>
</reference>
<organism evidence="5 7">
    <name type="scientific">Lysinibacillus sphaericus</name>
    <name type="common">Bacillus sphaericus</name>
    <dbReference type="NCBI Taxonomy" id="1421"/>
    <lineage>
        <taxon>Bacteria</taxon>
        <taxon>Bacillati</taxon>
        <taxon>Bacillota</taxon>
        <taxon>Bacilli</taxon>
        <taxon>Bacillales</taxon>
        <taxon>Bacillaceae</taxon>
        <taxon>Lysinibacillus</taxon>
    </lineage>
</organism>
<evidence type="ECO:0000259" key="4">
    <source>
        <dbReference type="PROSITE" id="PS51118"/>
    </source>
</evidence>
<evidence type="ECO:0000313" key="8">
    <source>
        <dbReference type="Proteomes" id="UP000255295"/>
    </source>
</evidence>
<dbReference type="InterPro" id="IPR002577">
    <property type="entry name" value="HTH_HxlR"/>
</dbReference>
<evidence type="ECO:0000313" key="5">
    <source>
        <dbReference type="EMBL" id="AVK98259.1"/>
    </source>
</evidence>
<dbReference type="Pfam" id="PF01638">
    <property type="entry name" value="HxlR"/>
    <property type="match status" value="1"/>
</dbReference>